<dbReference type="Proteomes" id="UP000278907">
    <property type="component" value="Unassembled WGS sequence"/>
</dbReference>
<protein>
    <submittedName>
        <fullName evidence="1">Carboxypeptidase regulatory-like domain-containing protein</fullName>
    </submittedName>
</protein>
<reference evidence="1 2" key="1">
    <citation type="submission" date="2018-09" db="EMBL/GenBank/DDBJ databases">
        <authorList>
            <person name="Livingstone P.G."/>
            <person name="Whitworth D.E."/>
        </authorList>
    </citation>
    <scope>NUCLEOTIDE SEQUENCE [LARGE SCALE GENOMIC DNA]</scope>
    <source>
        <strain evidence="1 2">CA031B</strain>
    </source>
</reference>
<proteinExistence type="predicted"/>
<evidence type="ECO:0000313" key="1">
    <source>
        <dbReference type="EMBL" id="RKH92798.1"/>
    </source>
</evidence>
<dbReference type="RefSeq" id="WP_120538017.1">
    <property type="nucleotide sequence ID" value="NZ_RAWI01000439.1"/>
</dbReference>
<gene>
    <name evidence="1" type="ORF">D7Y13_35415</name>
</gene>
<name>A0ABX9Q6V1_9BACT</name>
<comment type="caution">
    <text evidence="1">The sequence shown here is derived from an EMBL/GenBank/DDBJ whole genome shotgun (WGS) entry which is preliminary data.</text>
</comment>
<sequence>MRHASLTFLGLGLLALTHAGCERYPEDPIFAYGRMRQLDGAPLAGAPLTLERRRDGVFSPVSTTTTEASGDFIFELLSGDAVNWRSLDEQQSRLRLATPLDATGRGMFALLYMEDDVEFPTLQPWDAHPRVDVGPQGPSVAFPPPPPLLEVPETASLPQVLGPDDNTPFFVPPTPPEPLVWLTSEGLLVWRHTGTTSPWTPSPHLLEDFASPQVQLRAVSVGSWYFSPLGGEPSGLDFRVEWRTAHEPLPPGTLRPVSRGATCEPTFPQACPWTDGRLEPVLLADPKTDPRVYSLVVTLPQPTRPRHAVVRGLSHAHGYQGKEWLILEGSLDGEHWHPLNRTVLRDEDSRARITNAFTYSHYADLSGQDSPYGDSPILLGNDAPVFIELPLADAEPTRYVRLSVELLAYGGDTSPGALFSLAELSVFE</sequence>
<evidence type="ECO:0000313" key="2">
    <source>
        <dbReference type="Proteomes" id="UP000278907"/>
    </source>
</evidence>
<organism evidence="1 2">
    <name type="scientific">Corallococcus praedator</name>
    <dbReference type="NCBI Taxonomy" id="2316724"/>
    <lineage>
        <taxon>Bacteria</taxon>
        <taxon>Pseudomonadati</taxon>
        <taxon>Myxococcota</taxon>
        <taxon>Myxococcia</taxon>
        <taxon>Myxococcales</taxon>
        <taxon>Cystobacterineae</taxon>
        <taxon>Myxococcaceae</taxon>
        <taxon>Corallococcus</taxon>
    </lineage>
</organism>
<keyword evidence="2" id="KW-1185">Reference proteome</keyword>
<accession>A0ABX9Q6V1</accession>
<dbReference type="EMBL" id="RAWI01000439">
    <property type="protein sequence ID" value="RKH92798.1"/>
    <property type="molecule type" value="Genomic_DNA"/>
</dbReference>